<name>A0AAP0G3H2_9ASPA</name>
<feature type="compositionally biased region" description="Gly residues" evidence="1">
    <location>
        <begin position="77"/>
        <end position="93"/>
    </location>
</feature>
<keyword evidence="3" id="KW-1185">Reference proteome</keyword>
<organism evidence="2 3">
    <name type="scientific">Platanthera zijinensis</name>
    <dbReference type="NCBI Taxonomy" id="2320716"/>
    <lineage>
        <taxon>Eukaryota</taxon>
        <taxon>Viridiplantae</taxon>
        <taxon>Streptophyta</taxon>
        <taxon>Embryophyta</taxon>
        <taxon>Tracheophyta</taxon>
        <taxon>Spermatophyta</taxon>
        <taxon>Magnoliopsida</taxon>
        <taxon>Liliopsida</taxon>
        <taxon>Asparagales</taxon>
        <taxon>Orchidaceae</taxon>
        <taxon>Orchidoideae</taxon>
        <taxon>Orchideae</taxon>
        <taxon>Orchidinae</taxon>
        <taxon>Platanthera</taxon>
    </lineage>
</organism>
<dbReference type="AlphaFoldDB" id="A0AAP0G3H2"/>
<proteinExistence type="predicted"/>
<reference evidence="2 3" key="1">
    <citation type="journal article" date="2022" name="Nat. Plants">
        <title>Genomes of leafy and leafless Platanthera orchids illuminate the evolution of mycoheterotrophy.</title>
        <authorList>
            <person name="Li M.H."/>
            <person name="Liu K.W."/>
            <person name="Li Z."/>
            <person name="Lu H.C."/>
            <person name="Ye Q.L."/>
            <person name="Zhang D."/>
            <person name="Wang J.Y."/>
            <person name="Li Y.F."/>
            <person name="Zhong Z.M."/>
            <person name="Liu X."/>
            <person name="Yu X."/>
            <person name="Liu D.K."/>
            <person name="Tu X.D."/>
            <person name="Liu B."/>
            <person name="Hao Y."/>
            <person name="Liao X.Y."/>
            <person name="Jiang Y.T."/>
            <person name="Sun W.H."/>
            <person name="Chen J."/>
            <person name="Chen Y.Q."/>
            <person name="Ai Y."/>
            <person name="Zhai J.W."/>
            <person name="Wu S.S."/>
            <person name="Zhou Z."/>
            <person name="Hsiao Y.Y."/>
            <person name="Wu W.L."/>
            <person name="Chen Y.Y."/>
            <person name="Lin Y.F."/>
            <person name="Hsu J.L."/>
            <person name="Li C.Y."/>
            <person name="Wang Z.W."/>
            <person name="Zhao X."/>
            <person name="Zhong W.Y."/>
            <person name="Ma X.K."/>
            <person name="Ma L."/>
            <person name="Huang J."/>
            <person name="Chen G.Z."/>
            <person name="Huang M.Z."/>
            <person name="Huang L."/>
            <person name="Peng D.H."/>
            <person name="Luo Y.B."/>
            <person name="Zou S.Q."/>
            <person name="Chen S.P."/>
            <person name="Lan S."/>
            <person name="Tsai W.C."/>
            <person name="Van de Peer Y."/>
            <person name="Liu Z.J."/>
        </authorList>
    </citation>
    <scope>NUCLEOTIDE SEQUENCE [LARGE SCALE GENOMIC DNA]</scope>
    <source>
        <strain evidence="2">Lor287</strain>
    </source>
</reference>
<protein>
    <submittedName>
        <fullName evidence="2">Uncharacterized protein</fullName>
    </submittedName>
</protein>
<gene>
    <name evidence="2" type="ORF">KSP39_PZI013268</name>
</gene>
<accession>A0AAP0G3H2</accession>
<feature type="compositionally biased region" description="Low complexity" evidence="1">
    <location>
        <begin position="61"/>
        <end position="76"/>
    </location>
</feature>
<feature type="compositionally biased region" description="Polar residues" evidence="1">
    <location>
        <begin position="100"/>
        <end position="112"/>
    </location>
</feature>
<evidence type="ECO:0000313" key="2">
    <source>
        <dbReference type="EMBL" id="KAK8935614.1"/>
    </source>
</evidence>
<feature type="region of interest" description="Disordered" evidence="1">
    <location>
        <begin position="48"/>
        <end position="112"/>
    </location>
</feature>
<evidence type="ECO:0000256" key="1">
    <source>
        <dbReference type="SAM" id="MobiDB-lite"/>
    </source>
</evidence>
<sequence length="112" mass="11519">MRRSLKFAGVIYPPGSMSRVSNSHPDAATAEERINKLELGLSLGSRGGRILTAEDFRSPESMDSSISSNSSVSSSSGGLGDEGDSGCGGGGWSNRGSDVVGNNASHSPNDMR</sequence>
<comment type="caution">
    <text evidence="2">The sequence shown here is derived from an EMBL/GenBank/DDBJ whole genome shotgun (WGS) entry which is preliminary data.</text>
</comment>
<dbReference type="EMBL" id="JBBWWQ010000011">
    <property type="protein sequence ID" value="KAK8935614.1"/>
    <property type="molecule type" value="Genomic_DNA"/>
</dbReference>
<dbReference type="Proteomes" id="UP001418222">
    <property type="component" value="Unassembled WGS sequence"/>
</dbReference>
<evidence type="ECO:0000313" key="3">
    <source>
        <dbReference type="Proteomes" id="UP001418222"/>
    </source>
</evidence>